<dbReference type="CDD" id="cd00299">
    <property type="entry name" value="GST_C_family"/>
    <property type="match status" value="1"/>
</dbReference>
<feature type="region of interest" description="Disordered" evidence="2">
    <location>
        <begin position="268"/>
        <end position="299"/>
    </location>
</feature>
<organism evidence="5 6">
    <name type="scientific">Aspergillus nanangensis</name>
    <dbReference type="NCBI Taxonomy" id="2582783"/>
    <lineage>
        <taxon>Eukaryota</taxon>
        <taxon>Fungi</taxon>
        <taxon>Dikarya</taxon>
        <taxon>Ascomycota</taxon>
        <taxon>Pezizomycotina</taxon>
        <taxon>Eurotiomycetes</taxon>
        <taxon>Eurotiomycetidae</taxon>
        <taxon>Eurotiales</taxon>
        <taxon>Aspergillaceae</taxon>
        <taxon>Aspergillus</taxon>
        <taxon>Aspergillus subgen. Circumdati</taxon>
    </lineage>
</organism>
<dbReference type="Gene3D" id="3.40.50.850">
    <property type="entry name" value="Isochorismatase-like"/>
    <property type="match status" value="1"/>
</dbReference>
<dbReference type="Pfam" id="PF13532">
    <property type="entry name" value="2OG-FeII_Oxy_2"/>
    <property type="match status" value="1"/>
</dbReference>
<comment type="caution">
    <text evidence="5">The sequence shown here is derived from an EMBL/GenBank/DDBJ whole genome shotgun (WGS) entry which is preliminary data.</text>
</comment>
<protein>
    <recommendedName>
        <fullName evidence="7">Isochorismatase family protein family</fullName>
    </recommendedName>
</protein>
<evidence type="ECO:0000259" key="4">
    <source>
        <dbReference type="PROSITE" id="PS51471"/>
    </source>
</evidence>
<dbReference type="InterPro" id="IPR010987">
    <property type="entry name" value="Glutathione-S-Trfase_C-like"/>
</dbReference>
<dbReference type="InterPro" id="IPR000868">
    <property type="entry name" value="Isochorismatase-like_dom"/>
</dbReference>
<dbReference type="PROSITE" id="PS51471">
    <property type="entry name" value="FE2OG_OXY"/>
    <property type="match status" value="1"/>
</dbReference>
<dbReference type="SUPFAM" id="SSF47616">
    <property type="entry name" value="GST C-terminal domain-like"/>
    <property type="match status" value="1"/>
</dbReference>
<dbReference type="InterPro" id="IPR036282">
    <property type="entry name" value="Glutathione-S-Trfase_C_sf"/>
</dbReference>
<dbReference type="Gene3D" id="2.60.120.590">
    <property type="entry name" value="Alpha-ketoglutarate-dependent dioxygenase AlkB-like"/>
    <property type="match status" value="1"/>
</dbReference>
<accession>A0AAD4CMR2</accession>
<dbReference type="Pfam" id="PF00857">
    <property type="entry name" value="Isochorismatase"/>
    <property type="match status" value="1"/>
</dbReference>
<dbReference type="Proteomes" id="UP001194746">
    <property type="component" value="Unassembled WGS sequence"/>
</dbReference>
<dbReference type="Gene3D" id="1.20.1050.10">
    <property type="match status" value="1"/>
</dbReference>
<feature type="domain" description="Fe2OG dioxygenase" evidence="4">
    <location>
        <begin position="475"/>
        <end position="591"/>
    </location>
</feature>
<dbReference type="InterPro" id="IPR027450">
    <property type="entry name" value="AlkB-like"/>
</dbReference>
<evidence type="ECO:0000313" key="5">
    <source>
        <dbReference type="EMBL" id="KAF9889326.1"/>
    </source>
</evidence>
<dbReference type="PANTHER" id="PTHR31212">
    <property type="entry name" value="ALPHA-KETOGLUTARATE-DEPENDENT DIOXYGENASE ALKB HOMOLOG 3"/>
    <property type="match status" value="1"/>
</dbReference>
<sequence>MNVLSHFGDLPTIQTRKALLLLDFQNDFLRSSGALHVPNTAEFVELLPQLTNTFRRNGDVVWVRSHYESRRPLIGSDAQELVVLGRGGHEPPRRKPQSADDDDSIDPEGFVDDNEAFLSTESPQCCRPQSSGAQFPAPILTAINTDSDTIIDKSEYSALRNQNLILSFRTRFITELYLCGSLSNISVYATALDAVRHGFSVNLIEDCLGFRTFSRHEEAMRRMADVFGASGITTQELYEELDWHETDAIAREGDRNIARSVTPAGIEGVMNGLEVKPAHRATQRGGSSGSRSGGGGARRTLDLDTLLAQYPDDEDGDLLELAKLTRGSSRVPKGSASQPDGSTENKLRVRVRRSKRPDSKGESSARPGHRRSGRSKQSQDICKPGDRIGEGDSRIIYDLDLPSEAFEEIRQEVAWQKMYHMSGEVPRLVAVQGRVLPDGSIPVYRHPADESPPLQPFTPVVNRVRAIVERILRHPLNHVLIQLYRDGEDRISEHSDKTLDIIRGSSICNVSLGAQRVMVLRTKAKEADESDSGRLTQRIPMPHESLFVLGESTNMRWLHGIRPDKRPLSEKSVEERAYGGERISLTFRHIGTYLDSIGSRIWGQGAVCKSQDEANAVIHGDATETERLIRAFGEENRSSEFDWNAVYGGGFDVVNFVTTLTIKIVLGPDSVSNLRVLLALGENGLRYEVTGPTTAEGNQGNTPEPDLPQYIDANGTHVAGDVNILNHLVQHFPGADRPGAPPLLGGDKIAETNELLVEWRTHKERGESDYLDGFETWEMALNEQPYLGGAALAMDDCALWPVLREIVQQGGSFPSKIYPNLSQYYQRVMNRVIVRKTLEEMN</sequence>
<dbReference type="SUPFAM" id="SSF52499">
    <property type="entry name" value="Isochorismatase-like hydrolases"/>
    <property type="match status" value="1"/>
</dbReference>
<feature type="compositionally biased region" description="Polar residues" evidence="2">
    <location>
        <begin position="335"/>
        <end position="344"/>
    </location>
</feature>
<dbReference type="CDD" id="cd00431">
    <property type="entry name" value="cysteine_hydrolases"/>
    <property type="match status" value="1"/>
</dbReference>
<evidence type="ECO:0000256" key="1">
    <source>
        <dbReference type="ARBA" id="ARBA00006336"/>
    </source>
</evidence>
<dbReference type="GO" id="GO:0051213">
    <property type="term" value="F:dioxygenase activity"/>
    <property type="evidence" value="ECO:0007669"/>
    <property type="project" value="InterPro"/>
</dbReference>
<feature type="compositionally biased region" description="Gly residues" evidence="2">
    <location>
        <begin position="286"/>
        <end position="297"/>
    </location>
</feature>
<evidence type="ECO:0008006" key="7">
    <source>
        <dbReference type="Google" id="ProtNLM"/>
    </source>
</evidence>
<dbReference type="InterPro" id="IPR005123">
    <property type="entry name" value="Oxoglu/Fe-dep_dioxygenase_dom"/>
</dbReference>
<gene>
    <name evidence="5" type="ORF">FE257_007436</name>
</gene>
<name>A0AAD4CMR2_ASPNN</name>
<dbReference type="GO" id="GO:0006307">
    <property type="term" value="P:DNA alkylation repair"/>
    <property type="evidence" value="ECO:0007669"/>
    <property type="project" value="InterPro"/>
</dbReference>
<dbReference type="PANTHER" id="PTHR31212:SF5">
    <property type="entry name" value="ISOCHORISMATASE FAMILY PROTEIN FAMILY (AFU_ORTHOLOGUE AFUA_3G14500)"/>
    <property type="match status" value="1"/>
</dbReference>
<reference evidence="5" key="2">
    <citation type="submission" date="2020-02" db="EMBL/GenBank/DDBJ databases">
        <authorList>
            <person name="Gilchrist C.L.M."/>
            <person name="Chooi Y.-H."/>
        </authorList>
    </citation>
    <scope>NUCLEOTIDE SEQUENCE</scope>
    <source>
        <strain evidence="5">MST-FP2251</strain>
    </source>
</reference>
<feature type="domain" description="GST C-terminal" evidence="3">
    <location>
        <begin position="715"/>
        <end position="842"/>
    </location>
</feature>
<evidence type="ECO:0000256" key="2">
    <source>
        <dbReference type="SAM" id="MobiDB-lite"/>
    </source>
</evidence>
<dbReference type="InterPro" id="IPR032854">
    <property type="entry name" value="ALKBH3"/>
</dbReference>
<dbReference type="InterPro" id="IPR036380">
    <property type="entry name" value="Isochorismatase-like_sf"/>
</dbReference>
<dbReference type="InterPro" id="IPR037151">
    <property type="entry name" value="AlkB-like_sf"/>
</dbReference>
<evidence type="ECO:0000313" key="6">
    <source>
        <dbReference type="Proteomes" id="UP001194746"/>
    </source>
</evidence>
<evidence type="ECO:0000259" key="3">
    <source>
        <dbReference type="PROSITE" id="PS50405"/>
    </source>
</evidence>
<dbReference type="PROSITE" id="PS50405">
    <property type="entry name" value="GST_CTER"/>
    <property type="match status" value="1"/>
</dbReference>
<dbReference type="EMBL" id="VCAU01000037">
    <property type="protein sequence ID" value="KAF9889326.1"/>
    <property type="molecule type" value="Genomic_DNA"/>
</dbReference>
<proteinExistence type="inferred from homology"/>
<dbReference type="SUPFAM" id="SSF51197">
    <property type="entry name" value="Clavaminate synthase-like"/>
    <property type="match status" value="1"/>
</dbReference>
<feature type="region of interest" description="Disordered" evidence="2">
    <location>
        <begin position="86"/>
        <end position="106"/>
    </location>
</feature>
<keyword evidence="6" id="KW-1185">Reference proteome</keyword>
<feature type="region of interest" description="Disordered" evidence="2">
    <location>
        <begin position="324"/>
        <end position="389"/>
    </location>
</feature>
<comment type="similarity">
    <text evidence="1">Belongs to the isochorismatase family.</text>
</comment>
<reference evidence="5" key="1">
    <citation type="journal article" date="2019" name="Beilstein J. Org. Chem.">
        <title>Nanangenines: drimane sesquiterpenoids as the dominant metabolite cohort of a novel Australian fungus, Aspergillus nanangensis.</title>
        <authorList>
            <person name="Lacey H.J."/>
            <person name="Gilchrist C.L.M."/>
            <person name="Crombie A."/>
            <person name="Kalaitzis J.A."/>
            <person name="Vuong D."/>
            <person name="Rutledge P.J."/>
            <person name="Turner P."/>
            <person name="Pitt J.I."/>
            <person name="Lacey E."/>
            <person name="Chooi Y.H."/>
            <person name="Piggott A.M."/>
        </authorList>
    </citation>
    <scope>NUCLEOTIDE SEQUENCE</scope>
    <source>
        <strain evidence="5">MST-FP2251</strain>
    </source>
</reference>
<dbReference type="AlphaFoldDB" id="A0AAD4CMR2"/>